<dbReference type="InterPro" id="IPR034733">
    <property type="entry name" value="AcCoA_carboxyl_beta"/>
</dbReference>
<dbReference type="InterPro" id="IPR029045">
    <property type="entry name" value="ClpP/crotonase-like_dom_sf"/>
</dbReference>
<keyword evidence="4" id="KW-1185">Reference proteome</keyword>
<keyword evidence="1" id="KW-1133">Transmembrane helix</keyword>
<dbReference type="InterPro" id="IPR011762">
    <property type="entry name" value="COA_CT_N"/>
</dbReference>
<dbReference type="Pfam" id="PF08326">
    <property type="entry name" value="ACC_central"/>
    <property type="match status" value="1"/>
</dbReference>
<dbReference type="InParanoid" id="A0A6P6YBT3"/>
<evidence type="ECO:0000313" key="5">
    <source>
        <dbReference type="RefSeq" id="XP_027202842.1"/>
    </source>
</evidence>
<evidence type="ECO:0000259" key="3">
    <source>
        <dbReference type="PROSITE" id="PS50989"/>
    </source>
</evidence>
<dbReference type="Pfam" id="PF01039">
    <property type="entry name" value="Carboxyl_trans"/>
    <property type="match status" value="1"/>
</dbReference>
<dbReference type="PROSITE" id="PS50989">
    <property type="entry name" value="COA_CT_CTER"/>
    <property type="match status" value="1"/>
</dbReference>
<evidence type="ECO:0000259" key="2">
    <source>
        <dbReference type="PROSITE" id="PS50980"/>
    </source>
</evidence>
<reference evidence="5" key="1">
    <citation type="submission" date="2025-08" db="UniProtKB">
        <authorList>
            <consortium name="RefSeq"/>
        </authorList>
    </citation>
    <scope>IDENTIFICATION</scope>
    <source>
        <strain evidence="5">Airmid</strain>
    </source>
</reference>
<keyword evidence="1" id="KW-0472">Membrane</keyword>
<feature type="transmembrane region" description="Helical" evidence="1">
    <location>
        <begin position="21"/>
        <end position="40"/>
    </location>
</feature>
<dbReference type="SUPFAM" id="SSF52096">
    <property type="entry name" value="ClpP/crotonase"/>
    <property type="match status" value="2"/>
</dbReference>
<protein>
    <submittedName>
        <fullName evidence="5">Acetyl-CoA carboxylase-like</fullName>
    </submittedName>
</protein>
<accession>A0A6P6YBT3</accession>
<evidence type="ECO:0000256" key="1">
    <source>
        <dbReference type="SAM" id="Phobius"/>
    </source>
</evidence>
<sequence length="1418" mass="162064">MTTDQLLYFARSHQALKRKNILILSLLNIISSKPILLSLFDPLEHSVRQLSNLSKIEYSEVTDATRTLLLCVREGVPFDQHTIEVMARLKAVIEYGNSGATSPFTSMHHLFRDPESMQFDMAHLPNYNEYNNEVSTFKELLKIIQPTLDITQYSTEALLFAICNGDREISELAIKLVLLRVNGFRWQILKSLNIKFQDDVWNICDEETKSKHTYKQEKNSVIVRWMSPPIISYEWLQRSNDCLRPDNQCANESEVGFKETSISSGHSTYVNRGAKFYHMINDFSVVTDAEYDIDMLYNTLAIVITNPDNISVSLREKLTELMEIELLYAVSIKPRGVRNLFILFINLEFSIDNFVDLLNENADTLARININLVYLTHLANHPSDNTSPAKNSFITGLPKVAPVLNHYYYRNIKEIPYANTAPFHKNYFVEEKLLRHCELPLIQNLELRRMRLYNICKLPCMYPNIHVYEAVPKAKTDETPRFLLRLITNINSAITSDIGLYEVEKLIVNGLNHLELLMREKKNASNNHILLSVNYIKVNDVLCGNSGNKEFEQLNKLTPQLAEQIVRDFYNKYSQRIKKFKCNTIEVRFKTKIIDADKRYKPVNLTDGSYPCRVILHIGETVKTERYVELQNPSTGEHIFAALYSGDTVSTLFLKSNTNKSVPIDNKSATHMKCVTDYYNREDLDGKSVDTPHSWNGELEAKREIAKNVNTFYVYDFIDLLESAMQESWKKCPKHSFTTDHQYPSDNNPTLLLPEKLIEVVELILNNNQQLVESSRCPGYNTCGMVAWKMLLRTPEFPKGRRIIVIANDITYQLGTFGVEEDLLFLKASELARELGIPRIYIAVNSGARIGLSENLINVFLVEWIDKNKPQLGCKYIYLKDEDYIKVGGKNCVKAEKVVNSDGEEVWKINDIIDTSSNLGVENLMGSAMIAGETVRNCKNNFTLTFVTGRSVGIGAYLARLGQRVIQKDCVAPIILTGFQALNRILAKQAYSSNDELGGTRVMANNGVTHQVVSNDLEGCIAILKWLSFVPEHINGPLPILIHPGDPINRPVRYTPSSLTNDPRYLLTGCTDSKGFWLSGILDKGSFIETLERYGKSVIAGRGRIGGLPLGVICVETRVTYNCIPADPALPYSVEEKYPRAGQVWFPESAYKTAQCIYDFNKEELPLLILANWRGFSGGQHDMYHEILKFGSMIVDALVEYKQPCIIYIPPKGELRGGAWVVIDSRINPDYMEMYADTDSRAGVIETTGLIEIKYREKRLRELASRVDEKYTNTSNELKKLLASGVSRNDKHIKELEEKLDKRFEILAPVMRQIALHFADLHDTPERMKATNAIKEVIPWNNCRQILYWKIRSKLIQDNLRDEIIKQDPRITLQEAQEIIKSWVSNDGTNIENPQELRYGYKLLERKHQSRCFSVAFA</sequence>
<dbReference type="KEGG" id="dpte:113796744"/>
<dbReference type="PANTHER" id="PTHR45728:SF3">
    <property type="entry name" value="ACETYL-COA CARBOXYLASE"/>
    <property type="match status" value="1"/>
</dbReference>
<dbReference type="GO" id="GO:0003989">
    <property type="term" value="F:acetyl-CoA carboxylase activity"/>
    <property type="evidence" value="ECO:0007669"/>
    <property type="project" value="InterPro"/>
</dbReference>
<dbReference type="GO" id="GO:0005524">
    <property type="term" value="F:ATP binding"/>
    <property type="evidence" value="ECO:0007669"/>
    <property type="project" value="InterPro"/>
</dbReference>
<dbReference type="RefSeq" id="XP_027202842.1">
    <property type="nucleotide sequence ID" value="XM_027347041.1"/>
</dbReference>
<gene>
    <name evidence="5" type="primary">LOC113796744</name>
</gene>
<keyword evidence="1" id="KW-0812">Transmembrane</keyword>
<dbReference type="OrthoDB" id="10029892at2759"/>
<dbReference type="GO" id="GO:0006633">
    <property type="term" value="P:fatty acid biosynthetic process"/>
    <property type="evidence" value="ECO:0007669"/>
    <property type="project" value="InterPro"/>
</dbReference>
<organism evidence="4 5">
    <name type="scientific">Dermatophagoides pteronyssinus</name>
    <name type="common">European house dust mite</name>
    <dbReference type="NCBI Taxonomy" id="6956"/>
    <lineage>
        <taxon>Eukaryota</taxon>
        <taxon>Metazoa</taxon>
        <taxon>Ecdysozoa</taxon>
        <taxon>Arthropoda</taxon>
        <taxon>Chelicerata</taxon>
        <taxon>Arachnida</taxon>
        <taxon>Acari</taxon>
        <taxon>Acariformes</taxon>
        <taxon>Sarcoptiformes</taxon>
        <taxon>Astigmata</taxon>
        <taxon>Psoroptidia</taxon>
        <taxon>Analgoidea</taxon>
        <taxon>Pyroglyphidae</taxon>
        <taxon>Dermatophagoidinae</taxon>
        <taxon>Dermatophagoides</taxon>
    </lineage>
</organism>
<dbReference type="Gene3D" id="3.90.226.10">
    <property type="entry name" value="2-enoyl-CoA Hydratase, Chain A, domain 1"/>
    <property type="match status" value="2"/>
</dbReference>
<dbReference type="Gene3D" id="2.40.460.10">
    <property type="entry name" value="Biotin dependent carboxylase carboxyltransferase"/>
    <property type="match status" value="1"/>
</dbReference>
<evidence type="ECO:0000313" key="4">
    <source>
        <dbReference type="Proteomes" id="UP000515146"/>
    </source>
</evidence>
<dbReference type="InterPro" id="IPR013537">
    <property type="entry name" value="AcCoA_COase_cen"/>
</dbReference>
<name>A0A6P6YBT3_DERPT</name>
<feature type="domain" description="CoA carboxyltransferase C-terminal" evidence="3">
    <location>
        <begin position="1047"/>
        <end position="1366"/>
    </location>
</feature>
<dbReference type="InterPro" id="IPR049076">
    <property type="entry name" value="ACCA"/>
</dbReference>
<dbReference type="PROSITE" id="PS50980">
    <property type="entry name" value="COA_CT_NTER"/>
    <property type="match status" value="1"/>
</dbReference>
<feature type="domain" description="CoA carboxyltransferase N-terminal" evidence="2">
    <location>
        <begin position="692"/>
        <end position="1042"/>
    </location>
</feature>
<proteinExistence type="predicted"/>
<dbReference type="Proteomes" id="UP000515146">
    <property type="component" value="Unplaced"/>
</dbReference>
<dbReference type="PANTHER" id="PTHR45728">
    <property type="entry name" value="ACETYL-COA CARBOXYLASE, ISOFORM A"/>
    <property type="match status" value="1"/>
</dbReference>
<dbReference type="InterPro" id="IPR011763">
    <property type="entry name" value="COA_CT_C"/>
</dbReference>